<feature type="domain" description="SLH" evidence="5">
    <location>
        <begin position="982"/>
        <end position="1046"/>
    </location>
</feature>
<dbReference type="SUPFAM" id="SSF75005">
    <property type="entry name" value="Arabinanase/levansucrase/invertase"/>
    <property type="match status" value="1"/>
</dbReference>
<dbReference type="InterPro" id="IPR050727">
    <property type="entry name" value="GH43_arabinanases"/>
</dbReference>
<organism evidence="6 7">
    <name type="scientific">Dorea acetigenes</name>
    <dbReference type="NCBI Taxonomy" id="2981787"/>
    <lineage>
        <taxon>Bacteria</taxon>
        <taxon>Bacillati</taxon>
        <taxon>Bacillota</taxon>
        <taxon>Clostridia</taxon>
        <taxon>Lachnospirales</taxon>
        <taxon>Lachnospiraceae</taxon>
        <taxon>Dorea</taxon>
    </lineage>
</organism>
<feature type="chain" id="PRO_5045839374" evidence="4">
    <location>
        <begin position="29"/>
        <end position="1111"/>
    </location>
</feature>
<dbReference type="InterPro" id="IPR046780">
    <property type="entry name" value="aBig_2"/>
</dbReference>
<evidence type="ECO:0000259" key="5">
    <source>
        <dbReference type="PROSITE" id="PS51272"/>
    </source>
</evidence>
<evidence type="ECO:0000313" key="7">
    <source>
        <dbReference type="Proteomes" id="UP001652431"/>
    </source>
</evidence>
<dbReference type="RefSeq" id="WP_158369364.1">
    <property type="nucleotide sequence ID" value="NZ_JAOQJU010000005.1"/>
</dbReference>
<dbReference type="Pfam" id="PF07523">
    <property type="entry name" value="Big_3"/>
    <property type="match status" value="1"/>
</dbReference>
<dbReference type="EMBL" id="JAOQJU010000005">
    <property type="protein sequence ID" value="MCU6686281.1"/>
    <property type="molecule type" value="Genomic_DNA"/>
</dbReference>
<accession>A0ABT2RLR7</accession>
<dbReference type="InterPro" id="IPR001119">
    <property type="entry name" value="SLH_dom"/>
</dbReference>
<dbReference type="Pfam" id="PF20578">
    <property type="entry name" value="aBig_2"/>
    <property type="match status" value="2"/>
</dbReference>
<dbReference type="PANTHER" id="PTHR43301:SF3">
    <property type="entry name" value="ARABINAN ENDO-1,5-ALPHA-L-ARABINOSIDASE A-RELATED"/>
    <property type="match status" value="1"/>
</dbReference>
<dbReference type="PANTHER" id="PTHR43301">
    <property type="entry name" value="ARABINAN ENDO-1,5-ALPHA-L-ARABINOSIDASE"/>
    <property type="match status" value="1"/>
</dbReference>
<dbReference type="Gene3D" id="2.115.10.20">
    <property type="entry name" value="Glycosyl hydrolase domain, family 43"/>
    <property type="match status" value="1"/>
</dbReference>
<dbReference type="InterPro" id="IPR022038">
    <property type="entry name" value="Ig-like_bact"/>
</dbReference>
<gene>
    <name evidence="6" type="ORF">OCV99_06870</name>
</gene>
<protein>
    <submittedName>
        <fullName evidence="6">S-layer homology domain-containing protein</fullName>
    </submittedName>
</protein>
<keyword evidence="3" id="KW-0326">Glycosidase</keyword>
<evidence type="ECO:0000256" key="4">
    <source>
        <dbReference type="SAM" id="SignalP"/>
    </source>
</evidence>
<proteinExistence type="predicted"/>
<dbReference type="Gene3D" id="2.60.40.3630">
    <property type="match status" value="1"/>
</dbReference>
<comment type="caution">
    <text evidence="6">The sequence shown here is derived from an EMBL/GenBank/DDBJ whole genome shotgun (WGS) entry which is preliminary data.</text>
</comment>
<keyword evidence="1" id="KW-0677">Repeat</keyword>
<name>A0ABT2RLR7_9FIRM</name>
<feature type="signal peptide" evidence="4">
    <location>
        <begin position="1"/>
        <end position="28"/>
    </location>
</feature>
<dbReference type="InterPro" id="IPR023296">
    <property type="entry name" value="Glyco_hydro_beta-prop_sf"/>
</dbReference>
<dbReference type="Pfam" id="PF07554">
    <property type="entry name" value="FIVAR"/>
    <property type="match status" value="1"/>
</dbReference>
<evidence type="ECO:0000313" key="6">
    <source>
        <dbReference type="EMBL" id="MCU6686281.1"/>
    </source>
</evidence>
<feature type="domain" description="SLH" evidence="5">
    <location>
        <begin position="1049"/>
        <end position="1111"/>
    </location>
</feature>
<dbReference type="Proteomes" id="UP001652431">
    <property type="component" value="Unassembled WGS sequence"/>
</dbReference>
<dbReference type="Gene3D" id="1.20.1270.70">
    <property type="entry name" value="Designed single chain three-helix bundle"/>
    <property type="match status" value="1"/>
</dbReference>
<dbReference type="Pfam" id="PF00395">
    <property type="entry name" value="SLH"/>
    <property type="match status" value="2"/>
</dbReference>
<feature type="domain" description="SLH" evidence="5">
    <location>
        <begin position="922"/>
        <end position="981"/>
    </location>
</feature>
<dbReference type="InterPro" id="IPR013320">
    <property type="entry name" value="ConA-like_dom_sf"/>
</dbReference>
<evidence type="ECO:0000256" key="2">
    <source>
        <dbReference type="ARBA" id="ARBA00022801"/>
    </source>
</evidence>
<dbReference type="Pfam" id="PF13385">
    <property type="entry name" value="Laminin_G_3"/>
    <property type="match status" value="1"/>
</dbReference>
<evidence type="ECO:0000256" key="1">
    <source>
        <dbReference type="ARBA" id="ARBA00022737"/>
    </source>
</evidence>
<dbReference type="SUPFAM" id="SSF49899">
    <property type="entry name" value="Concanavalin A-like lectins/glucanases"/>
    <property type="match status" value="1"/>
</dbReference>
<keyword evidence="7" id="KW-1185">Reference proteome</keyword>
<sequence>MKRKLLWKRWISLALGAAMVGTMIPATAKAQEETSVALLADFTFDDAAHVTGGGNAKAEVKGTYELKDSKDAENGQALYLDGNASNYLTVTDADGGSLLTGKKAITISYDAKPDRTSTSWVFYAAPDTKTQTNGKEYYIGAFANGGNTKVERYNNGRTVGFTASTGTDWAHVDIVYDENVTTVYVNGLKKESVENSNAQLTDILKDNSILYIGRANWGNGESYKGWIDNFRIYDGALADEQLVDEDVAKAAVVADKEALTIPETVTEDFTLPAKGQNGSEITWTATASENAVIGTDGYTVKVKRADDADVTVTFTGTFTMGKVTDTKSFAVAVRKNMDDADVVADALKALDIADKDEVQGNITLPEKLEVEGTDKDVTVAWKSSNAEVVTDMEKDGMAAGVVTRQEKNVKVTMTATVTCGKESGTKEITLTVKAAPTQRPKTTEYLFAYFTGSEGSATDEQIYFSTSENGAQWTDLTANGSPVLSSAIGDKGVRDPYLIRSAEGDRFWLIATDLSIYYRGGWGRANATTQGSTNLVVWESDNLVDWSEPRLVDVAGNIPGAGCAWAPEAMYDANTGNYVVYWATASDESNVNGDRMNMYYATTRDFRTFSDPVLWIDREHSIIDTTMIQVGDKYYRASGDGQITIEESDSIYEGWKIIGTLKDIFNNNNYSGSKLEGPEFFKYNEDDYLTDADGNPVETWGLMCDQYSEGKGYLPFRTTNIADQTTASWSPASDVNFGSLKKRHGTILPVTRAEYNLIMQEIGKKDLPSDMTALQAETENAVSVDDKDKYTEESWTVYENALKKAEGILANDAATQRTVDEGLEELRDARIGLEEKAEPVVLESITVTAPTKTEYTVGDELELAGMKVTAKYSDGSTEDIAVTDCEISGYDKTKTGEQTVTVTYEGKTNTFKVTVKEAAATPKLPYEDVAETDWFYDEVAYNYYAETMTGTDPTHFSPYATLVRAQFATILHRIEGEPVVAYTNRFPDVPDKQFYSTAVLWAADAKVVTGYTDSGYFGTNDPITREQMVVMMYRYADYKNYDISKTADLSSFSDAEQVSGFAETAMKWAVENGIIEGKENTDNSYRLDPQGSTSRAECAIIIQRFMETFDK</sequence>
<dbReference type="CDD" id="cd08983">
    <property type="entry name" value="GH43_Bt3655-like"/>
    <property type="match status" value="1"/>
</dbReference>
<evidence type="ECO:0000256" key="3">
    <source>
        <dbReference type="ARBA" id="ARBA00023295"/>
    </source>
</evidence>
<reference evidence="6 7" key="1">
    <citation type="journal article" date="2021" name="ISME Commun">
        <title>Automated analysis of genomic sequences facilitates high-throughput and comprehensive description of bacteria.</title>
        <authorList>
            <person name="Hitch T.C.A."/>
        </authorList>
    </citation>
    <scope>NUCLEOTIDE SEQUENCE [LARGE SCALE GENOMIC DNA]</scope>
    <source>
        <strain evidence="6 7">Sanger_03</strain>
    </source>
</reference>
<dbReference type="PROSITE" id="PS51272">
    <property type="entry name" value="SLH"/>
    <property type="match status" value="3"/>
</dbReference>
<keyword evidence="4" id="KW-0732">Signal</keyword>
<keyword evidence="2" id="KW-0378">Hydrolase</keyword>
<dbReference type="Gene3D" id="2.60.120.200">
    <property type="match status" value="1"/>
</dbReference>